<dbReference type="InterPro" id="IPR010035">
    <property type="entry name" value="Thi_S"/>
</dbReference>
<name>A0A4R4VEK3_9PSEU</name>
<dbReference type="EMBL" id="SMKS01000034">
    <property type="protein sequence ID" value="TDD03979.1"/>
    <property type="molecule type" value="Genomic_DNA"/>
</dbReference>
<dbReference type="InterPro" id="IPR003749">
    <property type="entry name" value="ThiS/MoaD-like"/>
</dbReference>
<gene>
    <name evidence="1" type="primary">thiS</name>
    <name evidence="1" type="ORF">E1181_18935</name>
</gene>
<reference evidence="1 2" key="1">
    <citation type="submission" date="2019-03" db="EMBL/GenBank/DDBJ databases">
        <title>Draft genome sequences of novel Actinobacteria.</title>
        <authorList>
            <person name="Sahin N."/>
            <person name="Ay H."/>
            <person name="Saygin H."/>
        </authorList>
    </citation>
    <scope>NUCLEOTIDE SEQUENCE [LARGE SCALE GENOMIC DNA]</scope>
    <source>
        <strain evidence="1 2">16K309</strain>
    </source>
</reference>
<dbReference type="InterPro" id="IPR012675">
    <property type="entry name" value="Beta-grasp_dom_sf"/>
</dbReference>
<dbReference type="PANTHER" id="PTHR34472">
    <property type="entry name" value="SULFUR CARRIER PROTEIN THIS"/>
    <property type="match status" value="1"/>
</dbReference>
<dbReference type="Pfam" id="PF02597">
    <property type="entry name" value="ThiS"/>
    <property type="match status" value="1"/>
</dbReference>
<organism evidence="1 2">
    <name type="scientific">Saccharopolyspora terrae</name>
    <dbReference type="NCBI Taxonomy" id="2530384"/>
    <lineage>
        <taxon>Bacteria</taxon>
        <taxon>Bacillati</taxon>
        <taxon>Actinomycetota</taxon>
        <taxon>Actinomycetes</taxon>
        <taxon>Pseudonocardiales</taxon>
        <taxon>Pseudonocardiaceae</taxon>
        <taxon>Saccharopolyspora</taxon>
    </lineage>
</organism>
<accession>A0A4R4VEK3</accession>
<keyword evidence="2" id="KW-1185">Reference proteome</keyword>
<sequence length="66" mass="6612">MNVVINGEAREVAAGATLASVLDDFGVPERGVAVALDGAVVPRASWPTTELHADAGIEVLTAVQGG</sequence>
<evidence type="ECO:0000313" key="1">
    <source>
        <dbReference type="EMBL" id="TDD03979.1"/>
    </source>
</evidence>
<evidence type="ECO:0000313" key="2">
    <source>
        <dbReference type="Proteomes" id="UP000295674"/>
    </source>
</evidence>
<proteinExistence type="predicted"/>
<comment type="caution">
    <text evidence="1">The sequence shown here is derived from an EMBL/GenBank/DDBJ whole genome shotgun (WGS) entry which is preliminary data.</text>
</comment>
<dbReference type="AlphaFoldDB" id="A0A4R4VEK3"/>
<dbReference type="NCBIfam" id="TIGR01683">
    <property type="entry name" value="thiS"/>
    <property type="match status" value="1"/>
</dbReference>
<dbReference type="RefSeq" id="WP_132676625.1">
    <property type="nucleotide sequence ID" value="NZ_SMKS01000034.1"/>
</dbReference>
<dbReference type="SUPFAM" id="SSF54285">
    <property type="entry name" value="MoaD/ThiS"/>
    <property type="match status" value="1"/>
</dbReference>
<dbReference type="PANTHER" id="PTHR34472:SF1">
    <property type="entry name" value="SULFUR CARRIER PROTEIN THIS"/>
    <property type="match status" value="1"/>
</dbReference>
<dbReference type="Proteomes" id="UP000295674">
    <property type="component" value="Unassembled WGS sequence"/>
</dbReference>
<dbReference type="InterPro" id="IPR016155">
    <property type="entry name" value="Mopterin_synth/thiamin_S_b"/>
</dbReference>
<protein>
    <submittedName>
        <fullName evidence="1">Sulfur carrier protein ThiS</fullName>
    </submittedName>
</protein>
<dbReference type="Gene3D" id="3.10.20.30">
    <property type="match status" value="1"/>
</dbReference>
<dbReference type="CDD" id="cd00565">
    <property type="entry name" value="Ubl_ThiS"/>
    <property type="match status" value="1"/>
</dbReference>
<dbReference type="OrthoDB" id="163636at2"/>